<proteinExistence type="inferred from homology"/>
<dbReference type="PANTHER" id="PTHR13932:SF5">
    <property type="entry name" value="RADICAL S-ADENOSYL METHIONINE DOMAIN-CONTAINING PROTEIN 1, MITOCHONDRIAL"/>
    <property type="match status" value="1"/>
</dbReference>
<evidence type="ECO:0000313" key="5">
    <source>
        <dbReference type="Proteomes" id="UP000319976"/>
    </source>
</evidence>
<keyword evidence="5" id="KW-1185">Reference proteome</keyword>
<dbReference type="KEGG" id="chya:V22_34400"/>
<dbReference type="EMBL" id="CP036316">
    <property type="protein sequence ID" value="QDT66175.1"/>
    <property type="molecule type" value="Genomic_DNA"/>
</dbReference>
<accession>A0A517TCS7</accession>
<dbReference type="Proteomes" id="UP000319976">
    <property type="component" value="Chromosome"/>
</dbReference>
<dbReference type="RefSeq" id="WP_145265059.1">
    <property type="nucleotide sequence ID" value="NZ_CP036316.1"/>
</dbReference>
<dbReference type="InterPro" id="IPR007197">
    <property type="entry name" value="rSAM"/>
</dbReference>
<evidence type="ECO:0000259" key="3">
    <source>
        <dbReference type="PROSITE" id="PS51918"/>
    </source>
</evidence>
<dbReference type="InterPro" id="IPR006638">
    <property type="entry name" value="Elp3/MiaA/NifB-like_rSAM"/>
</dbReference>
<reference evidence="4 5" key="1">
    <citation type="submission" date="2019-02" db="EMBL/GenBank/DDBJ databases">
        <title>Deep-cultivation of Planctomycetes and their phenomic and genomic characterization uncovers novel biology.</title>
        <authorList>
            <person name="Wiegand S."/>
            <person name="Jogler M."/>
            <person name="Boedeker C."/>
            <person name="Pinto D."/>
            <person name="Vollmers J."/>
            <person name="Rivas-Marin E."/>
            <person name="Kohn T."/>
            <person name="Peeters S.H."/>
            <person name="Heuer A."/>
            <person name="Rast P."/>
            <person name="Oberbeckmann S."/>
            <person name="Bunk B."/>
            <person name="Jeske O."/>
            <person name="Meyerdierks A."/>
            <person name="Storesund J.E."/>
            <person name="Kallscheuer N."/>
            <person name="Luecker S."/>
            <person name="Lage O.M."/>
            <person name="Pohl T."/>
            <person name="Merkel B.J."/>
            <person name="Hornburger P."/>
            <person name="Mueller R.-W."/>
            <person name="Bruemmer F."/>
            <person name="Labrenz M."/>
            <person name="Spormann A.M."/>
            <person name="Op den Camp H."/>
            <person name="Overmann J."/>
            <person name="Amann R."/>
            <person name="Jetten M.S.M."/>
            <person name="Mascher T."/>
            <person name="Medema M.H."/>
            <person name="Devos D.P."/>
            <person name="Kaster A.-K."/>
            <person name="Ovreas L."/>
            <person name="Rohde M."/>
            <person name="Galperin M.Y."/>
            <person name="Jogler C."/>
        </authorList>
    </citation>
    <scope>NUCLEOTIDE SEQUENCE [LARGE SCALE GENOMIC DNA]</scope>
    <source>
        <strain evidence="4 5">V22</strain>
    </source>
</reference>
<keyword evidence="2" id="KW-0349">Heme</keyword>
<dbReference type="NCBIfam" id="TIGR00539">
    <property type="entry name" value="hemN_rel"/>
    <property type="match status" value="1"/>
</dbReference>
<organism evidence="4 5">
    <name type="scientific">Calycomorphotria hydatis</name>
    <dbReference type="NCBI Taxonomy" id="2528027"/>
    <lineage>
        <taxon>Bacteria</taxon>
        <taxon>Pseudomonadati</taxon>
        <taxon>Planctomycetota</taxon>
        <taxon>Planctomycetia</taxon>
        <taxon>Planctomycetales</taxon>
        <taxon>Planctomycetaceae</taxon>
        <taxon>Calycomorphotria</taxon>
    </lineage>
</organism>
<dbReference type="AlphaFoldDB" id="A0A517TCS7"/>
<dbReference type="SMART" id="SM00729">
    <property type="entry name" value="Elp3"/>
    <property type="match status" value="1"/>
</dbReference>
<dbReference type="InterPro" id="IPR004559">
    <property type="entry name" value="HemW-like"/>
</dbReference>
<dbReference type="GO" id="GO:0051539">
    <property type="term" value="F:4 iron, 4 sulfur cluster binding"/>
    <property type="evidence" value="ECO:0007669"/>
    <property type="project" value="UniProtKB-UniRule"/>
</dbReference>
<dbReference type="SUPFAM" id="SSF102114">
    <property type="entry name" value="Radical SAM enzymes"/>
    <property type="match status" value="1"/>
</dbReference>
<evidence type="ECO:0000256" key="1">
    <source>
        <dbReference type="ARBA" id="ARBA00006100"/>
    </source>
</evidence>
<dbReference type="SFLD" id="SFLDF00288">
    <property type="entry name" value="HemN-like__clustered_with_nucl"/>
    <property type="match status" value="1"/>
</dbReference>
<keyword evidence="2" id="KW-0004">4Fe-4S</keyword>
<dbReference type="SFLD" id="SFLDG01082">
    <property type="entry name" value="B12-binding_domain_containing"/>
    <property type="match status" value="1"/>
</dbReference>
<feature type="domain" description="Radical SAM core" evidence="3">
    <location>
        <begin position="1"/>
        <end position="232"/>
    </location>
</feature>
<evidence type="ECO:0000256" key="2">
    <source>
        <dbReference type="RuleBase" id="RU364116"/>
    </source>
</evidence>
<keyword evidence="2" id="KW-0479">Metal-binding</keyword>
<comment type="function">
    <text evidence="2">Probably acts as a heme chaperone, transferring heme to an unknown acceptor. Binds one molecule of heme per monomer, possibly covalently. Binds 1 [4Fe-4S] cluster. The cluster is coordinated with 3 cysteines and an exchangeable S-adenosyl-L-methionine.</text>
</comment>
<dbReference type="SFLD" id="SFLDS00029">
    <property type="entry name" value="Radical_SAM"/>
    <property type="match status" value="1"/>
</dbReference>
<evidence type="ECO:0000313" key="4">
    <source>
        <dbReference type="EMBL" id="QDT66175.1"/>
    </source>
</evidence>
<dbReference type="InterPro" id="IPR034505">
    <property type="entry name" value="Coproporphyrinogen-III_oxidase"/>
</dbReference>
<comment type="similarity">
    <text evidence="1">Belongs to the anaerobic coproporphyrinogen-III oxidase family. HemW subfamily.</text>
</comment>
<keyword evidence="2" id="KW-0143">Chaperone</keyword>
<dbReference type="Pfam" id="PF06969">
    <property type="entry name" value="HemN_C"/>
    <property type="match status" value="1"/>
</dbReference>
<keyword evidence="2" id="KW-0411">Iron-sulfur</keyword>
<dbReference type="InterPro" id="IPR010723">
    <property type="entry name" value="HemN_C"/>
</dbReference>
<dbReference type="SFLD" id="SFLDG01065">
    <property type="entry name" value="anaerobic_coproporphyrinogen-I"/>
    <property type="match status" value="1"/>
</dbReference>
<dbReference type="OrthoDB" id="9808022at2"/>
<dbReference type="PROSITE" id="PS51918">
    <property type="entry name" value="RADICAL_SAM"/>
    <property type="match status" value="1"/>
</dbReference>
<dbReference type="Pfam" id="PF04055">
    <property type="entry name" value="Radical_SAM"/>
    <property type="match status" value="1"/>
</dbReference>
<gene>
    <name evidence="4" type="ORF">V22_34400</name>
</gene>
<keyword evidence="2" id="KW-0963">Cytoplasm</keyword>
<dbReference type="GO" id="GO:0004109">
    <property type="term" value="F:coproporphyrinogen oxidase activity"/>
    <property type="evidence" value="ECO:0007669"/>
    <property type="project" value="InterPro"/>
</dbReference>
<dbReference type="CDD" id="cd01335">
    <property type="entry name" value="Radical_SAM"/>
    <property type="match status" value="1"/>
</dbReference>
<dbReference type="Gene3D" id="3.30.750.200">
    <property type="match status" value="1"/>
</dbReference>
<dbReference type="SFLD" id="SFLDF00562">
    <property type="entry name" value="HemN-like__clustered_with_heat"/>
    <property type="match status" value="1"/>
</dbReference>
<dbReference type="GO" id="GO:0006779">
    <property type="term" value="P:porphyrin-containing compound biosynthetic process"/>
    <property type="evidence" value="ECO:0007669"/>
    <property type="project" value="InterPro"/>
</dbReference>
<dbReference type="GO" id="GO:0005737">
    <property type="term" value="C:cytoplasm"/>
    <property type="evidence" value="ECO:0007669"/>
    <property type="project" value="UniProtKB-SubCell"/>
</dbReference>
<name>A0A517TCS7_9PLAN</name>
<keyword evidence="4" id="KW-0560">Oxidoreductase</keyword>
<keyword evidence="2" id="KW-0949">S-adenosyl-L-methionine</keyword>
<dbReference type="PANTHER" id="PTHR13932">
    <property type="entry name" value="COPROPORPHYRINIGEN III OXIDASE"/>
    <property type="match status" value="1"/>
</dbReference>
<protein>
    <recommendedName>
        <fullName evidence="2">Heme chaperone HemW</fullName>
    </recommendedName>
</protein>
<dbReference type="InterPro" id="IPR058240">
    <property type="entry name" value="rSAM_sf"/>
</dbReference>
<dbReference type="GO" id="GO:0046872">
    <property type="term" value="F:metal ion binding"/>
    <property type="evidence" value="ECO:0007669"/>
    <property type="project" value="UniProtKB-UniRule"/>
</dbReference>
<keyword evidence="2" id="KW-0408">Iron</keyword>
<comment type="subcellular location">
    <subcellularLocation>
        <location evidence="2">Cytoplasm</location>
    </subcellularLocation>
</comment>
<sequence>MSSVSAAYIHVPFCRHRCGYCDFTLVARRDDLIGDYLAALRQEMSGDLPTAELSTLFFGGGTPTHLSVEQLQELVGIVKERFSFTSDYEWSVEANPIDLILREKVAVLAEAGVNRVSLGVQSFDADALTLLERDHSPEMIDKAVAMIREFIPNVALDLIFGVPGQSLRSWEETLDAAIQLNPTHVSTYGLTFEKGTRFWSRRSHGELNQVPDDLERDMYATAMERLDAAGYRQYELSNFAKPGFECRHNIVYWNAEPYFAFGPGAARYLNGRREMNHRSVFTWLKRLESGESPIAEIEELSPEAKAREAIMLGLRQIDGIDLAEFELRTGFAFNSLVGDELDSQVEQGMVEMHDGRVRLTYEGRFLADSVIAAFL</sequence>